<dbReference type="Proteomes" id="UP000475214">
    <property type="component" value="Unassembled WGS sequence"/>
</dbReference>
<keyword evidence="3" id="KW-0479">Metal-binding</keyword>
<dbReference type="PANTHER" id="PTHR43114:SF6">
    <property type="entry name" value="ADENINE DEAMINASE"/>
    <property type="match status" value="1"/>
</dbReference>
<evidence type="ECO:0000259" key="6">
    <source>
        <dbReference type="Pfam" id="PF00962"/>
    </source>
</evidence>
<dbReference type="Gene3D" id="3.20.20.140">
    <property type="entry name" value="Metal-dependent hydrolases"/>
    <property type="match status" value="1"/>
</dbReference>
<dbReference type="AlphaFoldDB" id="A0A6L9S2V1"/>
<evidence type="ECO:0000313" key="7">
    <source>
        <dbReference type="EMBL" id="NED99378.1"/>
    </source>
</evidence>
<proteinExistence type="inferred from homology"/>
<keyword evidence="8" id="KW-1185">Reference proteome</keyword>
<sequence>MDNVAATSFGDIRALPKAQSHLHLTGAMRPGTLRELATRYGVPVPPAWDHTRVQEWAAFQGRYDAAREVIRTPTDVARVISEAAEDDAADGCGWMEIQVDPTSYAPAFGGMEAVVEAVLSAAAASPVPTGVIIASSWARSGDHAEALARLAVRYAGSGVVGFGLSNDERLGDVVDYVPAFRLAADAGLLLTPHSGFYTGAGHVRDCVDLLKATRIGHGTAAVTEPSVLALLAERQVAMEICPTSYAPLGVHEPSDVPVRTVLDAGIPVTIGSDDPLVFGAGLAEQYALCRDVLGLDDALLAVLARHSIASSAAPDEIKRVLTAGVDAWFR</sequence>
<evidence type="ECO:0000256" key="4">
    <source>
        <dbReference type="ARBA" id="ARBA00022801"/>
    </source>
</evidence>
<dbReference type="Pfam" id="PF00962">
    <property type="entry name" value="A_deaminase"/>
    <property type="match status" value="1"/>
</dbReference>
<dbReference type="GO" id="GO:0016814">
    <property type="term" value="F:hydrolase activity, acting on carbon-nitrogen (but not peptide) bonds, in cyclic amidines"/>
    <property type="evidence" value="ECO:0007669"/>
    <property type="project" value="UniProtKB-ARBA"/>
</dbReference>
<feature type="domain" description="Adenosine deaminase" evidence="6">
    <location>
        <begin position="16"/>
        <end position="328"/>
    </location>
</feature>
<dbReference type="RefSeq" id="WP_163733080.1">
    <property type="nucleotide sequence ID" value="NZ_JAAGOA010000002.1"/>
</dbReference>
<accession>A0A6L9S2V1</accession>
<dbReference type="GO" id="GO:0019239">
    <property type="term" value="F:deaminase activity"/>
    <property type="evidence" value="ECO:0007669"/>
    <property type="project" value="InterPro"/>
</dbReference>
<dbReference type="EMBL" id="JAAGOA010000002">
    <property type="protein sequence ID" value="NED99378.1"/>
    <property type="molecule type" value="Genomic_DNA"/>
</dbReference>
<keyword evidence="5" id="KW-0862">Zinc</keyword>
<dbReference type="InterPro" id="IPR001365">
    <property type="entry name" value="A_deaminase_dom"/>
</dbReference>
<dbReference type="InterPro" id="IPR006330">
    <property type="entry name" value="Ado/ade_deaminase"/>
</dbReference>
<keyword evidence="4 7" id="KW-0378">Hydrolase</keyword>
<evidence type="ECO:0000256" key="3">
    <source>
        <dbReference type="ARBA" id="ARBA00022723"/>
    </source>
</evidence>
<gene>
    <name evidence="7" type="primary">add</name>
    <name evidence="7" type="ORF">G1H10_04280</name>
</gene>
<organism evidence="7 8">
    <name type="scientific">Phytoactinopolyspora halotolerans</name>
    <dbReference type="NCBI Taxonomy" id="1981512"/>
    <lineage>
        <taxon>Bacteria</taxon>
        <taxon>Bacillati</taxon>
        <taxon>Actinomycetota</taxon>
        <taxon>Actinomycetes</taxon>
        <taxon>Jiangellales</taxon>
        <taxon>Jiangellaceae</taxon>
        <taxon>Phytoactinopolyspora</taxon>
    </lineage>
</organism>
<dbReference type="GO" id="GO:0046872">
    <property type="term" value="F:metal ion binding"/>
    <property type="evidence" value="ECO:0007669"/>
    <property type="project" value="UniProtKB-KW"/>
</dbReference>
<dbReference type="EC" id="3.5.4.4" evidence="7"/>
<protein>
    <submittedName>
        <fullName evidence="7">Adenosine deaminase</fullName>
        <ecNumber evidence="7">3.5.4.4</ecNumber>
    </submittedName>
</protein>
<evidence type="ECO:0000256" key="1">
    <source>
        <dbReference type="ARBA" id="ARBA00001947"/>
    </source>
</evidence>
<comment type="caution">
    <text evidence="7">The sequence shown here is derived from an EMBL/GenBank/DDBJ whole genome shotgun (WGS) entry which is preliminary data.</text>
</comment>
<evidence type="ECO:0000256" key="5">
    <source>
        <dbReference type="ARBA" id="ARBA00022833"/>
    </source>
</evidence>
<dbReference type="NCBIfam" id="TIGR01430">
    <property type="entry name" value="aden_deam"/>
    <property type="match status" value="1"/>
</dbReference>
<dbReference type="SUPFAM" id="SSF51556">
    <property type="entry name" value="Metallo-dependent hydrolases"/>
    <property type="match status" value="1"/>
</dbReference>
<comment type="cofactor">
    <cofactor evidence="1">
        <name>Zn(2+)</name>
        <dbReference type="ChEBI" id="CHEBI:29105"/>
    </cofactor>
</comment>
<dbReference type="InterPro" id="IPR032466">
    <property type="entry name" value="Metal_Hydrolase"/>
</dbReference>
<name>A0A6L9S2V1_9ACTN</name>
<evidence type="ECO:0000313" key="8">
    <source>
        <dbReference type="Proteomes" id="UP000475214"/>
    </source>
</evidence>
<dbReference type="PANTHER" id="PTHR43114">
    <property type="entry name" value="ADENINE DEAMINASE"/>
    <property type="match status" value="1"/>
</dbReference>
<reference evidence="7 8" key="1">
    <citation type="submission" date="2020-02" db="EMBL/GenBank/DDBJ databases">
        <authorList>
            <person name="Li X.-J."/>
            <person name="Han X.-M."/>
        </authorList>
    </citation>
    <scope>NUCLEOTIDE SEQUENCE [LARGE SCALE GENOMIC DNA]</scope>
    <source>
        <strain evidence="7 8">CCTCC AB 2017055</strain>
    </source>
</reference>
<evidence type="ECO:0000256" key="2">
    <source>
        <dbReference type="ARBA" id="ARBA00006676"/>
    </source>
</evidence>
<comment type="similarity">
    <text evidence="2">Belongs to the metallo-dependent hydrolases superfamily. Adenosine and AMP deaminases family.</text>
</comment>